<evidence type="ECO:0000313" key="10">
    <source>
        <dbReference type="EMBL" id="CAG1990642.1"/>
    </source>
</evidence>
<gene>
    <name evidence="11" type="ORF">FUG_LOCUS170366</name>
    <name evidence="10" type="ORF">MDCFG202_LOCUS335238</name>
</gene>
<feature type="compositionally biased region" description="Pro residues" evidence="7">
    <location>
        <begin position="189"/>
        <end position="202"/>
    </location>
</feature>
<dbReference type="PROSITE" id="PS50157">
    <property type="entry name" value="ZINC_FINGER_C2H2_2"/>
    <property type="match status" value="1"/>
</dbReference>
<dbReference type="InterPro" id="IPR013087">
    <property type="entry name" value="Znf_C2H2_type"/>
</dbReference>
<dbReference type="Gene3D" id="3.30.160.60">
    <property type="entry name" value="Classic Zinc Finger"/>
    <property type="match status" value="1"/>
</dbReference>
<sequence length="305" mass="33847">MGKKRRGHPDIEEVLHRPWCYYCERDFEDLKLLISHQKAKHFKCDRCGRRLNTAGGLSVHMNQVHKENLTQVENALPNRQGLEVEIFGMEGIPQEMLDQHRNRILQNFQQAQKDRQIATGNPLPGQGHQQKKIKTETPDDLKKRLAEFRQKKKEIAANGGVDPDAAPEAVEPQAAFNAPPTYASQNPYEQPPFPQAPAPVPPYTFAANNLPARPSSGAALPTATGLPQRPTQGGAWNGAPAAGDDIDNLIRMAEAGIKPAAPAEEEGEKKKKEKKVRMFYDDAEVSPEERMAALPRYAFVPEVGA</sequence>
<feature type="region of interest" description="Disordered" evidence="7">
    <location>
        <begin position="118"/>
        <end position="140"/>
    </location>
</feature>
<dbReference type="GO" id="GO:0005634">
    <property type="term" value="C:nucleus"/>
    <property type="evidence" value="ECO:0007669"/>
    <property type="project" value="UniProtKB-SubCell"/>
</dbReference>
<dbReference type="FunFam" id="3.30.160.60:FF:000354">
    <property type="entry name" value="C2H2 finger domain-containing protein"/>
    <property type="match status" value="1"/>
</dbReference>
<comment type="subcellular location">
    <subcellularLocation>
        <location evidence="1">Nucleus</location>
    </subcellularLocation>
</comment>
<reference evidence="10" key="2">
    <citation type="submission" date="2021-03" db="EMBL/GenBank/DDBJ databases">
        <authorList>
            <person name="Alouane T."/>
            <person name="Langin T."/>
            <person name="Bonhomme L."/>
        </authorList>
    </citation>
    <scope>NUCLEOTIDE SEQUENCE</scope>
    <source>
        <strain evidence="10">MDC_Fg202</strain>
    </source>
</reference>
<organism evidence="10 12">
    <name type="scientific">Gibberella zeae</name>
    <name type="common">Wheat head blight fungus</name>
    <name type="synonym">Fusarium graminearum</name>
    <dbReference type="NCBI Taxonomy" id="5518"/>
    <lineage>
        <taxon>Eukaryota</taxon>
        <taxon>Fungi</taxon>
        <taxon>Dikarya</taxon>
        <taxon>Ascomycota</taxon>
        <taxon>Pezizomycotina</taxon>
        <taxon>Sordariomycetes</taxon>
        <taxon>Hypocreomycetidae</taxon>
        <taxon>Hypocreales</taxon>
        <taxon>Nectriaceae</taxon>
        <taxon>Fusarium</taxon>
    </lineage>
</organism>
<dbReference type="Proteomes" id="UP000746612">
    <property type="component" value="Unassembled WGS sequence"/>
</dbReference>
<evidence type="ECO:0000256" key="3">
    <source>
        <dbReference type="ARBA" id="ARBA00022771"/>
    </source>
</evidence>
<feature type="domain" description="BED-type" evidence="9">
    <location>
        <begin position="13"/>
        <end position="72"/>
    </location>
</feature>
<evidence type="ECO:0000256" key="6">
    <source>
        <dbReference type="PROSITE-ProRule" id="PRU00042"/>
    </source>
</evidence>
<accession>A0A2H3HA03</accession>
<evidence type="ECO:0000256" key="5">
    <source>
        <dbReference type="ARBA" id="ARBA00023242"/>
    </source>
</evidence>
<dbReference type="CDD" id="cd20908">
    <property type="entry name" value="SUF4-like"/>
    <property type="match status" value="1"/>
</dbReference>
<dbReference type="Pfam" id="PF00096">
    <property type="entry name" value="zf-C2H2"/>
    <property type="match status" value="1"/>
</dbReference>
<evidence type="ECO:0000259" key="9">
    <source>
        <dbReference type="PROSITE" id="PS50808"/>
    </source>
</evidence>
<dbReference type="AlphaFoldDB" id="A0A2H3HA03"/>
<evidence type="ECO:0000259" key="8">
    <source>
        <dbReference type="PROSITE" id="PS50157"/>
    </source>
</evidence>
<dbReference type="SUPFAM" id="SSF57667">
    <property type="entry name" value="beta-beta-alpha zinc fingers"/>
    <property type="match status" value="1"/>
</dbReference>
<evidence type="ECO:0000256" key="2">
    <source>
        <dbReference type="ARBA" id="ARBA00022723"/>
    </source>
</evidence>
<feature type="region of interest" description="Disordered" evidence="7">
    <location>
        <begin position="178"/>
        <end position="243"/>
    </location>
</feature>
<keyword evidence="5" id="KW-0539">Nucleus</keyword>
<proteinExistence type="predicted"/>
<dbReference type="EMBL" id="CAAKMV010000120">
    <property type="protein sequence ID" value="VIO55475.1"/>
    <property type="molecule type" value="Genomic_DNA"/>
</dbReference>
<protein>
    <recommendedName>
        <fullName evidence="13">C2H2-type domain-containing protein</fullName>
    </recommendedName>
</protein>
<keyword evidence="2" id="KW-0479">Metal-binding</keyword>
<dbReference type="InterPro" id="IPR003656">
    <property type="entry name" value="Znf_BED"/>
</dbReference>
<dbReference type="SMART" id="SM00355">
    <property type="entry name" value="ZnF_C2H2"/>
    <property type="match status" value="2"/>
</dbReference>
<dbReference type="InterPro" id="IPR036236">
    <property type="entry name" value="Znf_C2H2_sf"/>
</dbReference>
<dbReference type="GO" id="GO:0003677">
    <property type="term" value="F:DNA binding"/>
    <property type="evidence" value="ECO:0007669"/>
    <property type="project" value="InterPro"/>
</dbReference>
<dbReference type="PROSITE" id="PS00028">
    <property type="entry name" value="ZINC_FINGER_C2H2_1"/>
    <property type="match status" value="1"/>
</dbReference>
<dbReference type="PANTHER" id="PTHR23215">
    <property type="entry name" value="ZINC FINGER PROTEIN 207"/>
    <property type="match status" value="1"/>
</dbReference>
<evidence type="ECO:0008006" key="13">
    <source>
        <dbReference type="Google" id="ProtNLM"/>
    </source>
</evidence>
<evidence type="ECO:0000256" key="1">
    <source>
        <dbReference type="ARBA" id="ARBA00004123"/>
    </source>
</evidence>
<dbReference type="GO" id="GO:0008270">
    <property type="term" value="F:zinc ion binding"/>
    <property type="evidence" value="ECO:0007669"/>
    <property type="project" value="UniProtKB-KW"/>
</dbReference>
<dbReference type="OrthoDB" id="1306014at2759"/>
<keyword evidence="4" id="KW-0862">Zinc</keyword>
<reference evidence="11" key="1">
    <citation type="submission" date="2019-04" db="EMBL/GenBank/DDBJ databases">
        <authorList>
            <person name="Melise S."/>
            <person name="Noan J."/>
            <person name="Okalmin O."/>
        </authorList>
    </citation>
    <scope>NUCLEOTIDE SEQUENCE</scope>
    <source>
        <strain evidence="11">FN9</strain>
    </source>
</reference>
<evidence type="ECO:0000256" key="4">
    <source>
        <dbReference type="ARBA" id="ARBA00022833"/>
    </source>
</evidence>
<dbReference type="EMBL" id="CAJPIJ010000148">
    <property type="protein sequence ID" value="CAG1990642.1"/>
    <property type="molecule type" value="Genomic_DNA"/>
</dbReference>
<evidence type="ECO:0000313" key="11">
    <source>
        <dbReference type="EMBL" id="VIO55475.1"/>
    </source>
</evidence>
<keyword evidence="3 6" id="KW-0863">Zinc-finger</keyword>
<dbReference type="PROSITE" id="PS50808">
    <property type="entry name" value="ZF_BED"/>
    <property type="match status" value="1"/>
</dbReference>
<dbReference type="PANTHER" id="PTHR23215:SF0">
    <property type="entry name" value="BUB3-INTERACTING AND GLEBS MOTIF-CONTAINING PROTEIN ZNF207"/>
    <property type="match status" value="1"/>
</dbReference>
<name>A0A2H3HA03_GIBZA</name>
<evidence type="ECO:0000256" key="7">
    <source>
        <dbReference type="SAM" id="MobiDB-lite"/>
    </source>
</evidence>
<feature type="domain" description="C2H2-type" evidence="8">
    <location>
        <begin position="42"/>
        <end position="70"/>
    </location>
</feature>
<evidence type="ECO:0000313" key="12">
    <source>
        <dbReference type="Proteomes" id="UP000746612"/>
    </source>
</evidence>